<proteinExistence type="inferred from homology"/>
<keyword evidence="4" id="KW-1185">Reference proteome</keyword>
<comment type="similarity">
    <text evidence="1">Belongs to the short-chain dehydrogenases/reductases (SDR) family.</text>
</comment>
<name>A0A346Y1X8_9ACTN</name>
<dbReference type="Gene3D" id="3.40.50.720">
    <property type="entry name" value="NAD(P)-binding Rossmann-like Domain"/>
    <property type="match status" value="1"/>
</dbReference>
<dbReference type="PANTHER" id="PTHR42879:SF6">
    <property type="entry name" value="NADPH-DEPENDENT REDUCTASE BACG"/>
    <property type="match status" value="1"/>
</dbReference>
<dbReference type="PANTHER" id="PTHR42879">
    <property type="entry name" value="3-OXOACYL-(ACYL-CARRIER-PROTEIN) REDUCTASE"/>
    <property type="match status" value="1"/>
</dbReference>
<organism evidence="3 4">
    <name type="scientific">Euzebya pacifica</name>
    <dbReference type="NCBI Taxonomy" id="1608957"/>
    <lineage>
        <taxon>Bacteria</taxon>
        <taxon>Bacillati</taxon>
        <taxon>Actinomycetota</taxon>
        <taxon>Nitriliruptoria</taxon>
        <taxon>Euzebyales</taxon>
    </lineage>
</organism>
<dbReference type="Pfam" id="PF13561">
    <property type="entry name" value="adh_short_C2"/>
    <property type="match status" value="1"/>
</dbReference>
<dbReference type="GO" id="GO:0016491">
    <property type="term" value="F:oxidoreductase activity"/>
    <property type="evidence" value="ECO:0007669"/>
    <property type="project" value="UniProtKB-KW"/>
</dbReference>
<accession>A0A346Y1X8</accession>
<keyword evidence="2" id="KW-0560">Oxidoreductase</keyword>
<dbReference type="InterPro" id="IPR002347">
    <property type="entry name" value="SDR_fam"/>
</dbReference>
<reference evidence="3 4" key="1">
    <citation type="submission" date="2018-09" db="EMBL/GenBank/DDBJ databases">
        <title>Complete genome sequence of Euzebya sp. DY32-46 isolated from seawater of Pacific Ocean.</title>
        <authorList>
            <person name="Xu L."/>
            <person name="Wu Y.-H."/>
            <person name="Xu X.-W."/>
        </authorList>
    </citation>
    <scope>NUCLEOTIDE SEQUENCE [LARGE SCALE GENOMIC DNA]</scope>
    <source>
        <strain evidence="3 4">DY32-46</strain>
    </source>
</reference>
<dbReference type="Proteomes" id="UP000264006">
    <property type="component" value="Chromosome"/>
</dbReference>
<evidence type="ECO:0000313" key="3">
    <source>
        <dbReference type="EMBL" id="AXV08475.1"/>
    </source>
</evidence>
<dbReference type="EMBL" id="CP031165">
    <property type="protein sequence ID" value="AXV08475.1"/>
    <property type="molecule type" value="Genomic_DNA"/>
</dbReference>
<gene>
    <name evidence="3" type="ORF">DVS28_a3803</name>
</gene>
<dbReference type="InterPro" id="IPR050259">
    <property type="entry name" value="SDR"/>
</dbReference>
<dbReference type="SUPFAM" id="SSF51735">
    <property type="entry name" value="NAD(P)-binding Rossmann-fold domains"/>
    <property type="match status" value="1"/>
</dbReference>
<dbReference type="AlphaFoldDB" id="A0A346Y1X8"/>
<dbReference type="InterPro" id="IPR036291">
    <property type="entry name" value="NAD(P)-bd_dom_sf"/>
</dbReference>
<evidence type="ECO:0000313" key="4">
    <source>
        <dbReference type="Proteomes" id="UP000264006"/>
    </source>
</evidence>
<dbReference type="KEGG" id="euz:DVS28_a3803"/>
<dbReference type="FunFam" id="3.40.50.720:FF:000084">
    <property type="entry name" value="Short-chain dehydrogenase reductase"/>
    <property type="match status" value="1"/>
</dbReference>
<protein>
    <submittedName>
        <fullName evidence="3">3-oxoacyl-[acyl-carrier protein] reductase</fullName>
    </submittedName>
</protein>
<evidence type="ECO:0000256" key="2">
    <source>
        <dbReference type="ARBA" id="ARBA00023002"/>
    </source>
</evidence>
<evidence type="ECO:0000256" key="1">
    <source>
        <dbReference type="ARBA" id="ARBA00006484"/>
    </source>
</evidence>
<dbReference type="RefSeq" id="WP_114592814.1">
    <property type="nucleotide sequence ID" value="NZ_CP031165.1"/>
</dbReference>
<dbReference type="PRINTS" id="PR00081">
    <property type="entry name" value="GDHRDH"/>
</dbReference>
<sequence>MDMGLRGRVAAIAGGTSGLGLATAEALRAEGATVAVCGRSADRGDAIGDRVDHVATVDVTDHDAATAWIDELAAQLGALHILVANAGGPPQGMATAFDVADYRAAVELSLLSQINLVQAALPHLRRAGWGRILFVTSKSVKQPIPGLALSNTARAGILGYAKSLVADLGAGNITVNVLAPGSTRTARLEQLAGDDVEAGLEAMAANIPLGRVGRPEEFGAAATFLASERASFVTGVVLPVDGGEIQGL</sequence>
<dbReference type="OrthoDB" id="9804774at2"/>